<dbReference type="Gene3D" id="2.30.30.320">
    <property type="entry name" value="DUF1653-like domain"/>
    <property type="match status" value="1"/>
</dbReference>
<dbReference type="AlphaFoldDB" id="A0A1F5P476"/>
<evidence type="ECO:0000313" key="2">
    <source>
        <dbReference type="EMBL" id="OGE84663.1"/>
    </source>
</evidence>
<evidence type="ECO:0000259" key="1">
    <source>
        <dbReference type="Pfam" id="PF07866"/>
    </source>
</evidence>
<gene>
    <name evidence="2" type="ORF">A3J48_03735</name>
</gene>
<sequence>MENKPYIKPGRYQHYKGNYYQVIDVARHSETGQYLVVYKKLYGDMGLNVRPYEMFIENVGVDGKIVPRFKFIE</sequence>
<organism evidence="2 3">
    <name type="scientific">Candidatus Doudnabacteria bacterium RIFCSPHIGHO2_02_FULL_46_11</name>
    <dbReference type="NCBI Taxonomy" id="1817832"/>
    <lineage>
        <taxon>Bacteria</taxon>
        <taxon>Candidatus Doudnaibacteriota</taxon>
    </lineage>
</organism>
<dbReference type="STRING" id="1817832.A3J48_03735"/>
<proteinExistence type="predicted"/>
<dbReference type="EMBL" id="MFES01000038">
    <property type="protein sequence ID" value="OGE84663.1"/>
    <property type="molecule type" value="Genomic_DNA"/>
</dbReference>
<feature type="domain" description="DUF1653" evidence="1">
    <location>
        <begin position="10"/>
        <end position="70"/>
    </location>
</feature>
<dbReference type="Pfam" id="PF07866">
    <property type="entry name" value="DUF1653"/>
    <property type="match status" value="1"/>
</dbReference>
<dbReference type="InterPro" id="IPR037135">
    <property type="entry name" value="DUF1653-like_dom_sf"/>
</dbReference>
<dbReference type="InterPro" id="IPR023387">
    <property type="entry name" value="DUF1653-like_dom"/>
</dbReference>
<protein>
    <recommendedName>
        <fullName evidence="1">DUF1653 domain-containing protein</fullName>
    </recommendedName>
</protein>
<accession>A0A1F5P476</accession>
<comment type="caution">
    <text evidence="2">The sequence shown here is derived from an EMBL/GenBank/DDBJ whole genome shotgun (WGS) entry which is preliminary data.</text>
</comment>
<reference evidence="2 3" key="1">
    <citation type="journal article" date="2016" name="Nat. Commun.">
        <title>Thousands of microbial genomes shed light on interconnected biogeochemical processes in an aquifer system.</title>
        <authorList>
            <person name="Anantharaman K."/>
            <person name="Brown C.T."/>
            <person name="Hug L.A."/>
            <person name="Sharon I."/>
            <person name="Castelle C.J."/>
            <person name="Probst A.J."/>
            <person name="Thomas B.C."/>
            <person name="Singh A."/>
            <person name="Wilkins M.J."/>
            <person name="Karaoz U."/>
            <person name="Brodie E.L."/>
            <person name="Williams K.H."/>
            <person name="Hubbard S.S."/>
            <person name="Banfield J.F."/>
        </authorList>
    </citation>
    <scope>NUCLEOTIDE SEQUENCE [LARGE SCALE GENOMIC DNA]</scope>
</reference>
<name>A0A1F5P476_9BACT</name>
<evidence type="ECO:0000313" key="3">
    <source>
        <dbReference type="Proteomes" id="UP000176786"/>
    </source>
</evidence>
<dbReference type="Proteomes" id="UP000176786">
    <property type="component" value="Unassembled WGS sequence"/>
</dbReference>